<evidence type="ECO:0000313" key="2">
    <source>
        <dbReference type="EMBL" id="ARW19629.1"/>
    </source>
</evidence>
<dbReference type="InterPro" id="IPR001796">
    <property type="entry name" value="DHFR_dom"/>
</dbReference>
<dbReference type="EMBL" id="CP021474">
    <property type="protein sequence ID" value="ARW19629.1"/>
    <property type="molecule type" value="Genomic_DNA"/>
</dbReference>
<dbReference type="Gene3D" id="3.40.430.10">
    <property type="entry name" value="Dihydrofolate Reductase, subunit A"/>
    <property type="match status" value="1"/>
</dbReference>
<gene>
    <name evidence="2" type="ORF">S100892_01056</name>
</gene>
<dbReference type="PROSITE" id="PS51330">
    <property type="entry name" value="DHFR_2"/>
    <property type="match status" value="1"/>
</dbReference>
<dbReference type="SUPFAM" id="SSF53597">
    <property type="entry name" value="Dihydrofolate reductase-like"/>
    <property type="match status" value="1"/>
</dbReference>
<accession>A0A1Y0VUX7</accession>
<protein>
    <submittedName>
        <fullName evidence="2">Dihydrofolate reductase</fullName>
        <ecNumber evidence="2">1.5.1.3</ecNumber>
    </submittedName>
</protein>
<dbReference type="GO" id="GO:0046654">
    <property type="term" value="P:tetrahydrofolate biosynthetic process"/>
    <property type="evidence" value="ECO:0007669"/>
    <property type="project" value="InterPro"/>
</dbReference>
<proteinExistence type="predicted"/>
<dbReference type="Pfam" id="PF00186">
    <property type="entry name" value="DHFR_1"/>
    <property type="match status" value="1"/>
</dbReference>
<feature type="domain" description="DHFR" evidence="1">
    <location>
        <begin position="1"/>
        <end position="72"/>
    </location>
</feature>
<reference evidence="2 3" key="1">
    <citation type="submission" date="2017-05" db="EMBL/GenBank/DDBJ databases">
        <title>Genome sequence of Pediococcus pentosaceus strain SRCM100892.</title>
        <authorList>
            <person name="Cho S.H."/>
        </authorList>
    </citation>
    <scope>NUCLEOTIDE SEQUENCE [LARGE SCALE GENOMIC DNA]</scope>
    <source>
        <strain evidence="2 3">SRCM100892</strain>
    </source>
</reference>
<dbReference type="GO" id="GO:0004146">
    <property type="term" value="F:dihydrofolate reductase activity"/>
    <property type="evidence" value="ECO:0007669"/>
    <property type="project" value="UniProtKB-EC"/>
</dbReference>
<evidence type="ECO:0000259" key="1">
    <source>
        <dbReference type="PROSITE" id="PS51330"/>
    </source>
</evidence>
<dbReference type="AlphaFoldDB" id="A0A1Y0VUX7"/>
<evidence type="ECO:0000313" key="3">
    <source>
        <dbReference type="Proteomes" id="UP000196118"/>
    </source>
</evidence>
<dbReference type="EC" id="1.5.1.3" evidence="2"/>
<dbReference type="InterPro" id="IPR024072">
    <property type="entry name" value="DHFR-like_dom_sf"/>
</dbReference>
<sequence length="72" mass="8127">MGRKTFDSIGKALPNRKNIVLSHHPTSLPDSVVGVGSLSELQAIFETHPNENFILLEEVIYTMPCYHKLMNF</sequence>
<name>A0A1Y0VUX7_PEDPE</name>
<keyword evidence="2" id="KW-0560">Oxidoreductase</keyword>
<dbReference type="Proteomes" id="UP000196118">
    <property type="component" value="Chromosome"/>
</dbReference>
<organism evidence="2 3">
    <name type="scientific">Pediococcus pentosaceus</name>
    <dbReference type="NCBI Taxonomy" id="1255"/>
    <lineage>
        <taxon>Bacteria</taxon>
        <taxon>Bacillati</taxon>
        <taxon>Bacillota</taxon>
        <taxon>Bacilli</taxon>
        <taxon>Lactobacillales</taxon>
        <taxon>Lactobacillaceae</taxon>
        <taxon>Pediococcus</taxon>
    </lineage>
</organism>